<keyword evidence="6 7" id="KW-0472">Membrane</keyword>
<dbReference type="OrthoDB" id="5449677at2"/>
<feature type="domain" description="ABC transmembrane type-1" evidence="8">
    <location>
        <begin position="72"/>
        <end position="252"/>
    </location>
</feature>
<dbReference type="CDD" id="cd06261">
    <property type="entry name" value="TM_PBP2"/>
    <property type="match status" value="1"/>
</dbReference>
<comment type="similarity">
    <text evidence="7">Belongs to the binding-protein-dependent transport system permease family.</text>
</comment>
<dbReference type="eggNOG" id="COG0600">
    <property type="taxonomic scope" value="Bacteria"/>
</dbReference>
<evidence type="ECO:0000256" key="4">
    <source>
        <dbReference type="ARBA" id="ARBA00022692"/>
    </source>
</evidence>
<feature type="transmembrane region" description="Helical" evidence="7">
    <location>
        <begin position="178"/>
        <end position="197"/>
    </location>
</feature>
<organism evidence="9 10">
    <name type="scientific">Bilophila wadsworthia (strain 3_1_6)</name>
    <dbReference type="NCBI Taxonomy" id="563192"/>
    <lineage>
        <taxon>Bacteria</taxon>
        <taxon>Pseudomonadati</taxon>
        <taxon>Thermodesulfobacteriota</taxon>
        <taxon>Desulfovibrionia</taxon>
        <taxon>Desulfovibrionales</taxon>
        <taxon>Desulfovibrionaceae</taxon>
        <taxon>Bilophila</taxon>
    </lineage>
</organism>
<accession>E5Y2N0</accession>
<dbReference type="EMBL" id="ADCP02000002">
    <property type="protein sequence ID" value="EFV45699.1"/>
    <property type="molecule type" value="Genomic_DNA"/>
</dbReference>
<evidence type="ECO:0000256" key="7">
    <source>
        <dbReference type="RuleBase" id="RU363032"/>
    </source>
</evidence>
<dbReference type="PANTHER" id="PTHR30151">
    <property type="entry name" value="ALKANE SULFONATE ABC TRANSPORTER-RELATED, MEMBRANE SUBUNIT"/>
    <property type="match status" value="1"/>
</dbReference>
<dbReference type="HOGENOM" id="CLU_046113_1_4_7"/>
<evidence type="ECO:0000256" key="3">
    <source>
        <dbReference type="ARBA" id="ARBA00022475"/>
    </source>
</evidence>
<dbReference type="GO" id="GO:0055085">
    <property type="term" value="P:transmembrane transport"/>
    <property type="evidence" value="ECO:0007669"/>
    <property type="project" value="InterPro"/>
</dbReference>
<evidence type="ECO:0000259" key="8">
    <source>
        <dbReference type="PROSITE" id="PS50928"/>
    </source>
</evidence>
<feature type="transmembrane region" description="Helical" evidence="7">
    <location>
        <begin position="138"/>
        <end position="157"/>
    </location>
</feature>
<dbReference type="Pfam" id="PF00528">
    <property type="entry name" value="BPD_transp_1"/>
    <property type="match status" value="1"/>
</dbReference>
<proteinExistence type="inferred from homology"/>
<comment type="caution">
    <text evidence="9">The sequence shown here is derived from an EMBL/GenBank/DDBJ whole genome shotgun (WGS) entry which is preliminary data.</text>
</comment>
<feature type="transmembrane region" description="Helical" evidence="7">
    <location>
        <begin position="113"/>
        <end position="132"/>
    </location>
</feature>
<comment type="subcellular location">
    <subcellularLocation>
        <location evidence="1 7">Cell membrane</location>
        <topology evidence="1 7">Multi-pass membrane protein</topology>
    </subcellularLocation>
</comment>
<protein>
    <submittedName>
        <fullName evidence="9">NitT/TauT family transport system permease</fullName>
    </submittedName>
</protein>
<dbReference type="PANTHER" id="PTHR30151:SF0">
    <property type="entry name" value="ABC TRANSPORTER PERMEASE PROTEIN MJ0413-RELATED"/>
    <property type="match status" value="1"/>
</dbReference>
<reference evidence="9 10" key="2">
    <citation type="submission" date="2013-04" db="EMBL/GenBank/DDBJ databases">
        <title>The Genome Sequence of Bilophila wadsworthia 3_1_6.</title>
        <authorList>
            <consortium name="The Broad Institute Genomics Platform"/>
            <person name="Earl A."/>
            <person name="Ward D."/>
            <person name="Feldgarden M."/>
            <person name="Gevers D."/>
            <person name="Sibley C."/>
            <person name="Strauss J."/>
            <person name="Allen-Vercoe E."/>
            <person name="Walker B."/>
            <person name="Young S."/>
            <person name="Zeng Q."/>
            <person name="Gargeya S."/>
            <person name="Fitzgerald M."/>
            <person name="Haas B."/>
            <person name="Abouelleil A."/>
            <person name="Allen A.W."/>
            <person name="Alvarado L."/>
            <person name="Arachchi H.M."/>
            <person name="Berlin A.M."/>
            <person name="Chapman S.B."/>
            <person name="Gainer-Dewar J."/>
            <person name="Goldberg J."/>
            <person name="Griggs A."/>
            <person name="Gujja S."/>
            <person name="Hansen M."/>
            <person name="Howarth C."/>
            <person name="Imamovic A."/>
            <person name="Ireland A."/>
            <person name="Larimer J."/>
            <person name="McCowan C."/>
            <person name="Murphy C."/>
            <person name="Pearson M."/>
            <person name="Poon T.W."/>
            <person name="Priest M."/>
            <person name="Roberts A."/>
            <person name="Saif S."/>
            <person name="Shea T."/>
            <person name="Sisk P."/>
            <person name="Sykes S."/>
            <person name="Wortman J."/>
            <person name="Nusbaum C."/>
            <person name="Birren B."/>
        </authorList>
    </citation>
    <scope>NUCLEOTIDE SEQUENCE [LARGE SCALE GENOMIC DNA]</scope>
    <source>
        <strain evidence="9 10">3_1_6</strain>
    </source>
</reference>
<evidence type="ECO:0000256" key="5">
    <source>
        <dbReference type="ARBA" id="ARBA00022989"/>
    </source>
</evidence>
<keyword evidence="4 7" id="KW-0812">Transmembrane</keyword>
<evidence type="ECO:0000256" key="2">
    <source>
        <dbReference type="ARBA" id="ARBA00022448"/>
    </source>
</evidence>
<feature type="transmembrane region" description="Helical" evidence="7">
    <location>
        <begin position="80"/>
        <end position="101"/>
    </location>
</feature>
<gene>
    <name evidence="9" type="ORF">HMPREF0179_00473</name>
</gene>
<dbReference type="InterPro" id="IPR000515">
    <property type="entry name" value="MetI-like"/>
</dbReference>
<reference evidence="9 10" key="1">
    <citation type="submission" date="2010-10" db="EMBL/GenBank/DDBJ databases">
        <authorList>
            <consortium name="The Broad Institute Genome Sequencing Platform"/>
            <person name="Ward D."/>
            <person name="Earl A."/>
            <person name="Feldgarden M."/>
            <person name="Young S.K."/>
            <person name="Gargeya S."/>
            <person name="Zeng Q."/>
            <person name="Alvarado L."/>
            <person name="Berlin A."/>
            <person name="Bochicchio J."/>
            <person name="Chapman S.B."/>
            <person name="Chen Z."/>
            <person name="Freedman E."/>
            <person name="Gellesch M."/>
            <person name="Goldberg J."/>
            <person name="Griggs A."/>
            <person name="Gujja S."/>
            <person name="Heilman E."/>
            <person name="Heiman D."/>
            <person name="Howarth C."/>
            <person name="Mehta T."/>
            <person name="Neiman D."/>
            <person name="Pearson M."/>
            <person name="Roberts A."/>
            <person name="Saif S."/>
            <person name="Shea T."/>
            <person name="Shenoy N."/>
            <person name="Sisk P."/>
            <person name="Stolte C."/>
            <person name="Sykes S."/>
            <person name="White J."/>
            <person name="Yandava C."/>
            <person name="Allen-Vercoe E."/>
            <person name="Sibley C."/>
            <person name="Ambrose C.E."/>
            <person name="Strauss J."/>
            <person name="Daigneault M."/>
            <person name="Haas B."/>
            <person name="Nusbaum C."/>
            <person name="Birren B."/>
        </authorList>
    </citation>
    <scope>NUCLEOTIDE SEQUENCE [LARGE SCALE GENOMIC DNA]</scope>
    <source>
        <strain evidence="9 10">3_1_6</strain>
    </source>
</reference>
<evidence type="ECO:0000256" key="1">
    <source>
        <dbReference type="ARBA" id="ARBA00004651"/>
    </source>
</evidence>
<dbReference type="STRING" id="563192.HMPREF0179_00473"/>
<dbReference type="RefSeq" id="WP_005024660.1">
    <property type="nucleotide sequence ID" value="NZ_KE150239.1"/>
</dbReference>
<keyword evidence="3" id="KW-1003">Cell membrane</keyword>
<keyword evidence="2 7" id="KW-0813">Transport</keyword>
<name>E5Y2N0_BILW3</name>
<evidence type="ECO:0000256" key="6">
    <source>
        <dbReference type="ARBA" id="ARBA00023136"/>
    </source>
</evidence>
<dbReference type="InterPro" id="IPR035906">
    <property type="entry name" value="MetI-like_sf"/>
</dbReference>
<dbReference type="Proteomes" id="UP000006034">
    <property type="component" value="Unassembled WGS sequence"/>
</dbReference>
<feature type="transmembrane region" description="Helical" evidence="7">
    <location>
        <begin position="233"/>
        <end position="255"/>
    </location>
</feature>
<dbReference type="GO" id="GO:0005886">
    <property type="term" value="C:plasma membrane"/>
    <property type="evidence" value="ECO:0007669"/>
    <property type="project" value="UniProtKB-SubCell"/>
</dbReference>
<evidence type="ECO:0000313" key="9">
    <source>
        <dbReference type="EMBL" id="EFV45699.1"/>
    </source>
</evidence>
<sequence length="265" mass="29304">MSQYQQVKTHRQRALILLPLLSLSLFFLSWELIVDMGLVPQTLLASPSAVVELFFAKLANASPDGMLLQEHAWISIKEAFLGYFLALAVGIPLGLAMGWFRLAEGLARPIFEFIRPIPPIAWIPLTIYWFGIGLTGKVFIIWIGGIVPCVINSYVGVRMTNPVFLQMGRLYGATNWQLFWTVCIPSALPMVFGALQIALAWCWMNLVGAELLAANGGLGFLIQCGRKLGRPDLVVLGMVTVAMTGVFIGILIHYVEKKLLAGMRR</sequence>
<dbReference type="SUPFAM" id="SSF161098">
    <property type="entry name" value="MetI-like"/>
    <property type="match status" value="1"/>
</dbReference>
<dbReference type="Gene3D" id="1.10.3720.10">
    <property type="entry name" value="MetI-like"/>
    <property type="match status" value="1"/>
</dbReference>
<keyword evidence="10" id="KW-1185">Reference proteome</keyword>
<evidence type="ECO:0000313" key="10">
    <source>
        <dbReference type="Proteomes" id="UP000006034"/>
    </source>
</evidence>
<dbReference type="AlphaFoldDB" id="E5Y2N0"/>
<dbReference type="GeneID" id="78086755"/>
<keyword evidence="5 7" id="KW-1133">Transmembrane helix</keyword>
<dbReference type="PROSITE" id="PS50928">
    <property type="entry name" value="ABC_TM1"/>
    <property type="match status" value="1"/>
</dbReference>